<evidence type="ECO:0000313" key="8">
    <source>
        <dbReference type="Proteomes" id="UP000503096"/>
    </source>
</evidence>
<keyword evidence="4 5" id="KW-0472">Membrane</keyword>
<organism evidence="7 8">
    <name type="scientific">Usitatibacter palustris</name>
    <dbReference type="NCBI Taxonomy" id="2732487"/>
    <lineage>
        <taxon>Bacteria</taxon>
        <taxon>Pseudomonadati</taxon>
        <taxon>Pseudomonadota</taxon>
        <taxon>Betaproteobacteria</taxon>
        <taxon>Nitrosomonadales</taxon>
        <taxon>Usitatibacteraceae</taxon>
        <taxon>Usitatibacter</taxon>
    </lineage>
</organism>
<dbReference type="Proteomes" id="UP000503096">
    <property type="component" value="Chromosome"/>
</dbReference>
<protein>
    <recommendedName>
        <fullName evidence="6">Yip1 domain-containing protein</fullName>
    </recommendedName>
</protein>
<dbReference type="InParanoid" id="A0A6M4H2T6"/>
<dbReference type="InterPro" id="IPR006977">
    <property type="entry name" value="Yip1_dom"/>
</dbReference>
<feature type="transmembrane region" description="Helical" evidence="5">
    <location>
        <begin position="166"/>
        <end position="192"/>
    </location>
</feature>
<accession>A0A6M4H2T6</accession>
<feature type="transmembrane region" description="Helical" evidence="5">
    <location>
        <begin position="35"/>
        <end position="60"/>
    </location>
</feature>
<dbReference type="Pfam" id="PF04893">
    <property type="entry name" value="Yip1"/>
    <property type="match status" value="1"/>
</dbReference>
<dbReference type="AlphaFoldDB" id="A0A6M4H2T6"/>
<evidence type="ECO:0000256" key="3">
    <source>
        <dbReference type="ARBA" id="ARBA00022989"/>
    </source>
</evidence>
<evidence type="ECO:0000313" key="7">
    <source>
        <dbReference type="EMBL" id="QJR13760.1"/>
    </source>
</evidence>
<evidence type="ECO:0000256" key="5">
    <source>
        <dbReference type="SAM" id="Phobius"/>
    </source>
</evidence>
<dbReference type="RefSeq" id="WP_171160503.1">
    <property type="nucleotide sequence ID" value="NZ_CP053073.1"/>
</dbReference>
<evidence type="ECO:0000256" key="4">
    <source>
        <dbReference type="ARBA" id="ARBA00023136"/>
    </source>
</evidence>
<evidence type="ECO:0000256" key="2">
    <source>
        <dbReference type="ARBA" id="ARBA00022692"/>
    </source>
</evidence>
<keyword evidence="2 5" id="KW-0812">Transmembrane</keyword>
<feature type="transmembrane region" description="Helical" evidence="5">
    <location>
        <begin position="112"/>
        <end position="145"/>
    </location>
</feature>
<dbReference type="EMBL" id="CP053073">
    <property type="protein sequence ID" value="QJR13760.1"/>
    <property type="molecule type" value="Genomic_DNA"/>
</dbReference>
<feature type="transmembrane region" description="Helical" evidence="5">
    <location>
        <begin position="67"/>
        <end position="92"/>
    </location>
</feature>
<evidence type="ECO:0000256" key="1">
    <source>
        <dbReference type="ARBA" id="ARBA00004141"/>
    </source>
</evidence>
<comment type="subcellular location">
    <subcellularLocation>
        <location evidence="1">Membrane</location>
        <topology evidence="1">Multi-pass membrane protein</topology>
    </subcellularLocation>
</comment>
<gene>
    <name evidence="7" type="ORF">DSM104440_00550</name>
</gene>
<reference evidence="7 8" key="1">
    <citation type="submission" date="2020-04" db="EMBL/GenBank/DDBJ databases">
        <title>Usitatibacter rugosus gen. nov., sp. nov. and Usitatibacter palustris sp. nov., novel members of Usitatibacteraceae fam. nov. within the order Nitrosomonadales isolated from soil.</title>
        <authorList>
            <person name="Huber K.J."/>
            <person name="Neumann-Schaal M."/>
            <person name="Geppert A."/>
            <person name="Luckner M."/>
            <person name="Wanner G."/>
            <person name="Overmann J."/>
        </authorList>
    </citation>
    <scope>NUCLEOTIDE SEQUENCE [LARGE SCALE GENOMIC DNA]</scope>
    <source>
        <strain evidence="7 8">Swamp67</strain>
    </source>
</reference>
<dbReference type="KEGG" id="upl:DSM104440_00550"/>
<name>A0A6M4H2T6_9PROT</name>
<sequence>MVLADRVKNILLTPKTEWDVIAGETTPTATLIKGYVLPLAAVAASAAFIGNVVVGSGFGFHLYRMPLLMGLVFMAMQILMAVVAVFVISFVINALAPKFGATQDPAQALKLAVYSCTAGWVAGVLAVLPMLGTLAIVGGLYGIYLLYLGLPKLMKCPEDQTTGYTVVVVLATLIVMVILNAIVMLSVAPAWFGAAAVSRSSGLPGVFDKDSPVGKLEEFGKKMEAAGKKMEAARKSGDTAQQGQAAMEALGTMMSGGKRAEPLSSDEMKSFLPATLAGLPKAGSDKSERTAMYSKVEATYGEGADKAVRLEITDSGGAAGLLGLAGWAGALNSDKENDRVVERTRKEGDRVVRERASKGGGKNEVSVILASRYIVEAESKALDVAALKKALSGVDLAKLESLKEKGVASS</sequence>
<evidence type="ECO:0000259" key="6">
    <source>
        <dbReference type="Pfam" id="PF04893"/>
    </source>
</evidence>
<keyword evidence="8" id="KW-1185">Reference proteome</keyword>
<keyword evidence="3 5" id="KW-1133">Transmembrane helix</keyword>
<feature type="domain" description="Yip1" evidence="6">
    <location>
        <begin position="9"/>
        <end position="178"/>
    </location>
</feature>
<proteinExistence type="predicted"/>
<dbReference type="GO" id="GO:0016020">
    <property type="term" value="C:membrane"/>
    <property type="evidence" value="ECO:0007669"/>
    <property type="project" value="UniProtKB-SubCell"/>
</dbReference>